<dbReference type="WBParaSite" id="Hba_09072">
    <property type="protein sequence ID" value="Hba_09072"/>
    <property type="gene ID" value="Hba_09072"/>
</dbReference>
<proteinExistence type="predicted"/>
<dbReference type="AlphaFoldDB" id="A0A1I7WV84"/>
<reference evidence="2" key="1">
    <citation type="submission" date="2016-11" db="UniProtKB">
        <authorList>
            <consortium name="WormBaseParasite"/>
        </authorList>
    </citation>
    <scope>IDENTIFICATION</scope>
</reference>
<accession>A0A1I7WV84</accession>
<sequence>MSKQLFILKMTALVVVAVVVVGDELAIGGAMYRIGIFYVEYLHQNGQSINRTITGKREIAEKGKITAK</sequence>
<evidence type="ECO:0000313" key="2">
    <source>
        <dbReference type="WBParaSite" id="Hba_09072"/>
    </source>
</evidence>
<protein>
    <submittedName>
        <fullName evidence="2">Phage protein</fullName>
    </submittedName>
</protein>
<evidence type="ECO:0000313" key="1">
    <source>
        <dbReference type="Proteomes" id="UP000095283"/>
    </source>
</evidence>
<name>A0A1I7WV84_HETBA</name>
<organism evidence="1 2">
    <name type="scientific">Heterorhabditis bacteriophora</name>
    <name type="common">Entomopathogenic nematode worm</name>
    <dbReference type="NCBI Taxonomy" id="37862"/>
    <lineage>
        <taxon>Eukaryota</taxon>
        <taxon>Metazoa</taxon>
        <taxon>Ecdysozoa</taxon>
        <taxon>Nematoda</taxon>
        <taxon>Chromadorea</taxon>
        <taxon>Rhabditida</taxon>
        <taxon>Rhabditina</taxon>
        <taxon>Rhabditomorpha</taxon>
        <taxon>Strongyloidea</taxon>
        <taxon>Heterorhabditidae</taxon>
        <taxon>Heterorhabditis</taxon>
    </lineage>
</organism>
<keyword evidence="1" id="KW-1185">Reference proteome</keyword>
<dbReference type="Proteomes" id="UP000095283">
    <property type="component" value="Unplaced"/>
</dbReference>